<dbReference type="Proteomes" id="UP000596660">
    <property type="component" value="Unplaced"/>
</dbReference>
<reference evidence="1" key="1">
    <citation type="journal article" date="2017" name="Nature">
        <title>The genome of Chenopodium quinoa.</title>
        <authorList>
            <person name="Jarvis D.E."/>
            <person name="Ho Y.S."/>
            <person name="Lightfoot D.J."/>
            <person name="Schmoeckel S.M."/>
            <person name="Li B."/>
            <person name="Borm T.J.A."/>
            <person name="Ohyanagi H."/>
            <person name="Mineta K."/>
            <person name="Michell C.T."/>
            <person name="Saber N."/>
            <person name="Kharbatia N.M."/>
            <person name="Rupper R.R."/>
            <person name="Sharp A.R."/>
            <person name="Dally N."/>
            <person name="Boughton B.A."/>
            <person name="Woo Y.H."/>
            <person name="Gao G."/>
            <person name="Schijlen E.G.W.M."/>
            <person name="Guo X."/>
            <person name="Momin A.A."/>
            <person name="Negrao S."/>
            <person name="Al-Babili S."/>
            <person name="Gehring C."/>
            <person name="Roessner U."/>
            <person name="Jung C."/>
            <person name="Murphy K."/>
            <person name="Arold S.T."/>
            <person name="Gojobori T."/>
            <person name="van der Linden C.G."/>
            <person name="van Loo E.N."/>
            <person name="Jellen E.N."/>
            <person name="Maughan P.J."/>
            <person name="Tester M."/>
        </authorList>
    </citation>
    <scope>NUCLEOTIDE SEQUENCE [LARGE SCALE GENOMIC DNA]</scope>
    <source>
        <strain evidence="1">cv. PI 614886</strain>
    </source>
</reference>
<dbReference type="OMA" id="MERTNSA"/>
<dbReference type="AlphaFoldDB" id="A0A803LVG6"/>
<dbReference type="PANTHER" id="PTHR15907">
    <property type="entry name" value="DUF614 FAMILY PROTEIN-RELATED"/>
    <property type="match status" value="1"/>
</dbReference>
<dbReference type="InterPro" id="IPR006461">
    <property type="entry name" value="PLAC_motif_containing"/>
</dbReference>
<keyword evidence="2" id="KW-1185">Reference proteome</keyword>
<organism evidence="1 2">
    <name type="scientific">Chenopodium quinoa</name>
    <name type="common">Quinoa</name>
    <dbReference type="NCBI Taxonomy" id="63459"/>
    <lineage>
        <taxon>Eukaryota</taxon>
        <taxon>Viridiplantae</taxon>
        <taxon>Streptophyta</taxon>
        <taxon>Embryophyta</taxon>
        <taxon>Tracheophyta</taxon>
        <taxon>Spermatophyta</taxon>
        <taxon>Magnoliopsida</taxon>
        <taxon>eudicotyledons</taxon>
        <taxon>Gunneridae</taxon>
        <taxon>Pentapetalae</taxon>
        <taxon>Caryophyllales</taxon>
        <taxon>Chenopodiaceae</taxon>
        <taxon>Chenopodioideae</taxon>
        <taxon>Atripliceae</taxon>
        <taxon>Chenopodium</taxon>
    </lineage>
</organism>
<dbReference type="NCBIfam" id="TIGR01571">
    <property type="entry name" value="A_thal_Cys_rich"/>
    <property type="match status" value="1"/>
</dbReference>
<evidence type="ECO:0000313" key="1">
    <source>
        <dbReference type="EnsemblPlants" id="AUR62019467-RA:cds"/>
    </source>
</evidence>
<evidence type="ECO:0000313" key="2">
    <source>
        <dbReference type="Proteomes" id="UP000596660"/>
    </source>
</evidence>
<dbReference type="Gramene" id="AUR62019467-RA">
    <property type="protein sequence ID" value="AUR62019467-RA:cds"/>
    <property type="gene ID" value="AUR62019467"/>
</dbReference>
<proteinExistence type="predicted"/>
<sequence length="109" mass="12290">MYVTNFTDGCGAACSTSGTLYTLLCCLTGCHSIYSCTYRSKLKAQLGIRENYCADFCSHCFCEYCALCQEYRELQHRGYRLALGWYGNMERQNPGIAMPPQVPSGMVRH</sequence>
<dbReference type="Pfam" id="PF04749">
    <property type="entry name" value="PLAC8"/>
    <property type="match status" value="1"/>
</dbReference>
<protein>
    <submittedName>
        <fullName evidence="1">Uncharacterized protein</fullName>
    </submittedName>
</protein>
<dbReference type="EnsemblPlants" id="AUR62019467-RA">
    <property type="protein sequence ID" value="AUR62019467-RA:cds"/>
    <property type="gene ID" value="AUR62019467"/>
</dbReference>
<accession>A0A803LVG6</accession>
<reference evidence="1" key="2">
    <citation type="submission" date="2021-03" db="UniProtKB">
        <authorList>
            <consortium name="EnsemblPlants"/>
        </authorList>
    </citation>
    <scope>IDENTIFICATION</scope>
</reference>
<name>A0A803LVG6_CHEQI</name>